<comment type="caution">
    <text evidence="12">The sequence shown here is derived from an EMBL/GenBank/DDBJ whole genome shotgun (WGS) entry which is preliminary data.</text>
</comment>
<dbReference type="Gene3D" id="2.60.40.1120">
    <property type="entry name" value="Carboxypeptidase-like, regulatory domain"/>
    <property type="match status" value="1"/>
</dbReference>
<dbReference type="InterPro" id="IPR051045">
    <property type="entry name" value="TonB-dependent_transducer"/>
</dbReference>
<dbReference type="Pfam" id="PF03544">
    <property type="entry name" value="TonB_C"/>
    <property type="match status" value="1"/>
</dbReference>
<dbReference type="EMBL" id="JAKZMM010000082">
    <property type="protein sequence ID" value="MCJ2382412.1"/>
    <property type="molecule type" value="Genomic_DNA"/>
</dbReference>
<dbReference type="NCBIfam" id="TIGR01352">
    <property type="entry name" value="tonB_Cterm"/>
    <property type="match status" value="1"/>
</dbReference>
<feature type="transmembrane region" description="Helical" evidence="10">
    <location>
        <begin position="36"/>
        <end position="57"/>
    </location>
</feature>
<dbReference type="RefSeq" id="WP_243326714.1">
    <property type="nucleotide sequence ID" value="NZ_JAKZMM010000082.1"/>
</dbReference>
<dbReference type="SUPFAM" id="SSF49464">
    <property type="entry name" value="Carboxypeptidase regulatory domain-like"/>
    <property type="match status" value="1"/>
</dbReference>
<keyword evidence="7" id="KW-0653">Protein transport</keyword>
<dbReference type="InterPro" id="IPR037682">
    <property type="entry name" value="TonB_C"/>
</dbReference>
<comment type="subcellular location">
    <subcellularLocation>
        <location evidence="1">Cell inner membrane</location>
        <topology evidence="1">Single-pass membrane protein</topology>
        <orientation evidence="1">Periplasmic side</orientation>
    </subcellularLocation>
</comment>
<evidence type="ECO:0000256" key="1">
    <source>
        <dbReference type="ARBA" id="ARBA00004383"/>
    </source>
</evidence>
<evidence type="ECO:0000256" key="8">
    <source>
        <dbReference type="ARBA" id="ARBA00022989"/>
    </source>
</evidence>
<organism evidence="12 13">
    <name type="scientific">Parabacteroides faecalis</name>
    <dbReference type="NCBI Taxonomy" id="2924040"/>
    <lineage>
        <taxon>Bacteria</taxon>
        <taxon>Pseudomonadati</taxon>
        <taxon>Bacteroidota</taxon>
        <taxon>Bacteroidia</taxon>
        <taxon>Bacteroidales</taxon>
        <taxon>Tannerellaceae</taxon>
        <taxon>Parabacteroides</taxon>
    </lineage>
</organism>
<evidence type="ECO:0000256" key="10">
    <source>
        <dbReference type="SAM" id="Phobius"/>
    </source>
</evidence>
<keyword evidence="4" id="KW-1003">Cell membrane</keyword>
<evidence type="ECO:0000256" key="2">
    <source>
        <dbReference type="ARBA" id="ARBA00006555"/>
    </source>
</evidence>
<keyword evidence="13" id="KW-1185">Reference proteome</keyword>
<reference evidence="12 13" key="1">
    <citation type="submission" date="2022-03" db="EMBL/GenBank/DDBJ databases">
        <title>Parabacteroides sp. nov. isolated from swine feces.</title>
        <authorList>
            <person name="Bak J.E."/>
        </authorList>
    </citation>
    <scope>NUCLEOTIDE SEQUENCE [LARGE SCALE GENOMIC DNA]</scope>
    <source>
        <strain evidence="12 13">AGMB00274</strain>
    </source>
</reference>
<dbReference type="Proteomes" id="UP001165444">
    <property type="component" value="Unassembled WGS sequence"/>
</dbReference>
<proteinExistence type="inferred from homology"/>
<evidence type="ECO:0000256" key="7">
    <source>
        <dbReference type="ARBA" id="ARBA00022927"/>
    </source>
</evidence>
<dbReference type="InterPro" id="IPR008969">
    <property type="entry name" value="CarboxyPept-like_regulatory"/>
</dbReference>
<feature type="transmembrane region" description="Helical" evidence="10">
    <location>
        <begin position="96"/>
        <end position="122"/>
    </location>
</feature>
<gene>
    <name evidence="12" type="ORF">MUN53_17685</name>
</gene>
<comment type="similarity">
    <text evidence="2">Belongs to the TonB family.</text>
</comment>
<evidence type="ECO:0000256" key="9">
    <source>
        <dbReference type="ARBA" id="ARBA00023136"/>
    </source>
</evidence>
<keyword evidence="9 10" id="KW-0472">Membrane</keyword>
<dbReference type="PANTHER" id="PTHR33446">
    <property type="entry name" value="PROTEIN TONB-RELATED"/>
    <property type="match status" value="1"/>
</dbReference>
<evidence type="ECO:0000313" key="12">
    <source>
        <dbReference type="EMBL" id="MCJ2382412.1"/>
    </source>
</evidence>
<dbReference type="Gene3D" id="3.30.1150.10">
    <property type="match status" value="1"/>
</dbReference>
<evidence type="ECO:0000256" key="6">
    <source>
        <dbReference type="ARBA" id="ARBA00022692"/>
    </source>
</evidence>
<feature type="transmembrane region" description="Helical" evidence="10">
    <location>
        <begin position="6"/>
        <end position="24"/>
    </location>
</feature>
<keyword evidence="3" id="KW-0813">Transport</keyword>
<evidence type="ECO:0000256" key="3">
    <source>
        <dbReference type="ARBA" id="ARBA00022448"/>
    </source>
</evidence>
<keyword evidence="8 10" id="KW-1133">Transmembrane helix</keyword>
<accession>A0ABT0C602</accession>
<evidence type="ECO:0000256" key="5">
    <source>
        <dbReference type="ARBA" id="ARBA00022519"/>
    </source>
</evidence>
<evidence type="ECO:0000256" key="4">
    <source>
        <dbReference type="ARBA" id="ARBA00022475"/>
    </source>
</evidence>
<name>A0ABT0C602_9BACT</name>
<dbReference type="PROSITE" id="PS52015">
    <property type="entry name" value="TONB_CTD"/>
    <property type="match status" value="1"/>
</dbReference>
<protein>
    <submittedName>
        <fullName evidence="12">TonB family protein</fullName>
    </submittedName>
</protein>
<keyword evidence="6 10" id="KW-0812">Transmembrane</keyword>
<dbReference type="InterPro" id="IPR008756">
    <property type="entry name" value="Peptidase_M56"/>
</dbReference>
<evidence type="ECO:0000259" key="11">
    <source>
        <dbReference type="PROSITE" id="PS52015"/>
    </source>
</evidence>
<evidence type="ECO:0000313" key="13">
    <source>
        <dbReference type="Proteomes" id="UP001165444"/>
    </source>
</evidence>
<feature type="domain" description="TonB C-terminal" evidence="11">
    <location>
        <begin position="414"/>
        <end position="504"/>
    </location>
</feature>
<dbReference type="PANTHER" id="PTHR33446:SF2">
    <property type="entry name" value="PROTEIN TONB"/>
    <property type="match status" value="1"/>
</dbReference>
<dbReference type="Pfam" id="PF13715">
    <property type="entry name" value="CarbopepD_reg_2"/>
    <property type="match status" value="1"/>
</dbReference>
<dbReference type="CDD" id="cd07341">
    <property type="entry name" value="M56_BlaR1_MecR1_like"/>
    <property type="match status" value="1"/>
</dbReference>
<sequence length="504" mass="57321">MFSVDYLIQVNVALALFYGIYRWMFAKDTFFHTRRFLLWSFWLVAISFPFWNEWLWIQEPAQVMRNVLPVDDWVTLPNVLVVADHPAATHGRFSWWMLYGFVTSLLFLRLFFRIGSLVYLYIRTDRQVVGDMTICRLKSPGGPFSFFRWIFVYPPSHSESEWREILIHEQTHAHQCHSLDILFAECMTCLLWFNPFVWLLRKEIRDNLEYLADDSVLHAGCDRKCYQYHLLGLSTSRQAAAHLYSNFNVSSLKNRIRMMNKQPSKRIEQVKLLVLLPLMALLLTFSNCNTPSAKQTDGNGNVKISAVVVDDVAPIVGAAVVIKNTTSGTITDMDGEFSLEVPADATLRISMPGFQAKEIAVKDVKDGMKIRLEIDPDGMKADGAQIQPGAGNADDDVVEGQIFTVVEEQPSFPGGPTELFKYVMNEVKYPKIAQDNGIQGRVVTSFVVDKEGNIKQVKVERGVDPALDAEALRVVKAMPKWIPGKQKGKAVAVRYILPVQFRLQ</sequence>
<dbReference type="Pfam" id="PF05569">
    <property type="entry name" value="Peptidase_M56"/>
    <property type="match status" value="1"/>
</dbReference>
<dbReference type="InterPro" id="IPR006260">
    <property type="entry name" value="TonB/TolA_C"/>
</dbReference>
<keyword evidence="5" id="KW-0997">Cell inner membrane</keyword>
<dbReference type="SUPFAM" id="SSF74653">
    <property type="entry name" value="TolA/TonB C-terminal domain"/>
    <property type="match status" value="1"/>
</dbReference>